<dbReference type="GO" id="GO:0003677">
    <property type="term" value="F:DNA binding"/>
    <property type="evidence" value="ECO:0007669"/>
    <property type="project" value="InterPro"/>
</dbReference>
<dbReference type="PANTHER" id="PTHR30349:SF88">
    <property type="entry name" value="BLL1584 PROTEIN"/>
    <property type="match status" value="1"/>
</dbReference>
<dbReference type="Pfam" id="PF00589">
    <property type="entry name" value="Phage_integrase"/>
    <property type="match status" value="1"/>
</dbReference>
<accession>A0A2S9IPB8</accession>
<reference evidence="4 5" key="1">
    <citation type="submission" date="2018-02" db="EMBL/GenBank/DDBJ databases">
        <title>The draft genome of Phyllobacterium sp. 1N-3.</title>
        <authorList>
            <person name="Liu L."/>
            <person name="Li L."/>
            <person name="Zhang X."/>
            <person name="Wang T."/>
            <person name="Liang L."/>
        </authorList>
    </citation>
    <scope>NUCLEOTIDE SEQUENCE [LARGE SCALE GENOMIC DNA]</scope>
    <source>
        <strain evidence="4 5">1N-3</strain>
    </source>
</reference>
<dbReference type="EMBL" id="PVBR01000012">
    <property type="protein sequence ID" value="PRD42360.1"/>
    <property type="molecule type" value="Genomic_DNA"/>
</dbReference>
<dbReference type="Proteomes" id="UP000239434">
    <property type="component" value="Unassembled WGS sequence"/>
</dbReference>
<dbReference type="RefSeq" id="WP_105742999.1">
    <property type="nucleotide sequence ID" value="NZ_PVBR01000012.1"/>
</dbReference>
<dbReference type="PANTHER" id="PTHR30349">
    <property type="entry name" value="PHAGE INTEGRASE-RELATED"/>
    <property type="match status" value="1"/>
</dbReference>
<dbReference type="InterPro" id="IPR011010">
    <property type="entry name" value="DNA_brk_join_enz"/>
</dbReference>
<dbReference type="PROSITE" id="PS51898">
    <property type="entry name" value="TYR_RECOMBINASE"/>
    <property type="match status" value="1"/>
</dbReference>
<evidence type="ECO:0000259" key="3">
    <source>
        <dbReference type="PROSITE" id="PS51898"/>
    </source>
</evidence>
<dbReference type="AlphaFoldDB" id="A0A2S9IPB8"/>
<proteinExistence type="predicted"/>
<organism evidence="4 5">
    <name type="scientific">Phyllobacterium phragmitis</name>
    <dbReference type="NCBI Taxonomy" id="2670329"/>
    <lineage>
        <taxon>Bacteria</taxon>
        <taxon>Pseudomonadati</taxon>
        <taxon>Pseudomonadota</taxon>
        <taxon>Alphaproteobacteria</taxon>
        <taxon>Hyphomicrobiales</taxon>
        <taxon>Phyllobacteriaceae</taxon>
        <taxon>Phyllobacterium</taxon>
    </lineage>
</organism>
<protein>
    <submittedName>
        <fullName evidence="4">Integrase</fullName>
    </submittedName>
</protein>
<name>A0A2S9IPB8_9HYPH</name>
<keyword evidence="2" id="KW-0233">DNA recombination</keyword>
<feature type="domain" description="Tyr recombinase" evidence="3">
    <location>
        <begin position="164"/>
        <end position="370"/>
    </location>
</feature>
<keyword evidence="1" id="KW-0229">DNA integration</keyword>
<dbReference type="SUPFAM" id="SSF56349">
    <property type="entry name" value="DNA breaking-rejoining enzymes"/>
    <property type="match status" value="1"/>
</dbReference>
<gene>
    <name evidence="4" type="ORF">C5748_16340</name>
</gene>
<dbReference type="GO" id="GO:0006310">
    <property type="term" value="P:DNA recombination"/>
    <property type="evidence" value="ECO:0007669"/>
    <property type="project" value="UniProtKB-KW"/>
</dbReference>
<dbReference type="InterPro" id="IPR050090">
    <property type="entry name" value="Tyrosine_recombinase_XerCD"/>
</dbReference>
<evidence type="ECO:0000256" key="1">
    <source>
        <dbReference type="ARBA" id="ARBA00022908"/>
    </source>
</evidence>
<keyword evidence="5" id="KW-1185">Reference proteome</keyword>
<dbReference type="InterPro" id="IPR013762">
    <property type="entry name" value="Integrase-like_cat_sf"/>
</dbReference>
<evidence type="ECO:0000313" key="4">
    <source>
        <dbReference type="EMBL" id="PRD42360.1"/>
    </source>
</evidence>
<evidence type="ECO:0000256" key="2">
    <source>
        <dbReference type="ARBA" id="ARBA00023172"/>
    </source>
</evidence>
<dbReference type="InterPro" id="IPR002104">
    <property type="entry name" value="Integrase_catalytic"/>
</dbReference>
<dbReference type="Gene3D" id="1.10.443.10">
    <property type="entry name" value="Intergrase catalytic core"/>
    <property type="match status" value="1"/>
</dbReference>
<dbReference type="GO" id="GO:0015074">
    <property type="term" value="P:DNA integration"/>
    <property type="evidence" value="ECO:0007669"/>
    <property type="project" value="UniProtKB-KW"/>
</dbReference>
<comment type="caution">
    <text evidence="4">The sequence shown here is derived from an EMBL/GenBank/DDBJ whole genome shotgun (WGS) entry which is preliminary data.</text>
</comment>
<evidence type="ECO:0000313" key="5">
    <source>
        <dbReference type="Proteomes" id="UP000239434"/>
    </source>
</evidence>
<sequence length="372" mass="42517">MPQKRKPPRLWLRAEKQRDGTIRNTWIIKDGTANIRTGCLEDQVDEAETKLAEYLAEKYEAPRGGRSSEIKVGDVLTIYLDEKSESTSRPKETEQAISRLNEFFGDKLVSEIKGKLCRDFAVHRKTQSGSRRDLEILRAALRYYHKEYGLDVLPAVTLPEKSVPRERYLTRSEAAALLWACMGWEKHGEGKSVFWTRRRDQKRMHLARLVLIGIYTGTRLGAILNLQWMRSTTGGVVDLERSVIFRRADGERMAHNKRKTPVKMARRLVAHAHRWKRLDGWSDEKAGLRYVVNYLGDPITKPHKAFRSARAAAGLGEDVTPHVLRHTRGTWLAQAGVHSSEAAASLGLTVEEYERTYLHNDPDFQQNAADAY</sequence>